<evidence type="ECO:0000259" key="4">
    <source>
        <dbReference type="Pfam" id="PF00465"/>
    </source>
</evidence>
<evidence type="ECO:0000256" key="1">
    <source>
        <dbReference type="ARBA" id="ARBA00007358"/>
    </source>
</evidence>
<feature type="domain" description="Fe-containing alcohol dehydrogenase-like C-terminal" evidence="5">
    <location>
        <begin position="166"/>
        <end position="356"/>
    </location>
</feature>
<name>A0ABR9JHB4_9MICC</name>
<dbReference type="PANTHER" id="PTHR11496">
    <property type="entry name" value="ALCOHOL DEHYDROGENASE"/>
    <property type="match status" value="1"/>
</dbReference>
<evidence type="ECO:0000259" key="5">
    <source>
        <dbReference type="Pfam" id="PF25137"/>
    </source>
</evidence>
<dbReference type="SUPFAM" id="SSF56796">
    <property type="entry name" value="Dehydroquinate synthase-like"/>
    <property type="match status" value="1"/>
</dbReference>
<proteinExistence type="inferred from homology"/>
<keyword evidence="2" id="KW-0560">Oxidoreductase</keyword>
<dbReference type="Gene3D" id="1.20.1090.10">
    <property type="entry name" value="Dehydroquinate synthase-like - alpha domain"/>
    <property type="match status" value="1"/>
</dbReference>
<dbReference type="InterPro" id="IPR039697">
    <property type="entry name" value="Alcohol_dehydrogenase_Fe"/>
</dbReference>
<dbReference type="EMBL" id="JADBED010000001">
    <property type="protein sequence ID" value="MBE1525323.1"/>
    <property type="molecule type" value="Genomic_DNA"/>
</dbReference>
<accession>A0ABR9JHB4</accession>
<feature type="domain" description="Alcohol dehydrogenase iron-type/glycerol dehydrogenase GldA" evidence="4">
    <location>
        <begin position="12"/>
        <end position="152"/>
    </location>
</feature>
<dbReference type="InterPro" id="IPR034786">
    <property type="entry name" value="MAR"/>
</dbReference>
<dbReference type="Gene3D" id="3.40.50.1970">
    <property type="match status" value="1"/>
</dbReference>
<evidence type="ECO:0000256" key="3">
    <source>
        <dbReference type="ARBA" id="ARBA00023027"/>
    </source>
</evidence>
<evidence type="ECO:0000313" key="7">
    <source>
        <dbReference type="Proteomes" id="UP000643525"/>
    </source>
</evidence>
<reference evidence="6 7" key="1">
    <citation type="submission" date="2020-10" db="EMBL/GenBank/DDBJ databases">
        <title>Sequencing the genomes of 1000 actinobacteria strains.</title>
        <authorList>
            <person name="Klenk H.-P."/>
        </authorList>
    </citation>
    <scope>NUCLEOTIDE SEQUENCE [LARGE SCALE GENOMIC DNA]</scope>
    <source>
        <strain evidence="6 7">DSM 15666</strain>
    </source>
</reference>
<comment type="caution">
    <text evidence="6">The sequence shown here is derived from an EMBL/GenBank/DDBJ whole genome shotgun (WGS) entry which is preliminary data.</text>
</comment>
<sequence>MTRSFSHRTLGQRVFFGAGNLTSDVGAERERLAARRVMLIASSSAVAAADQLGDVLPVAHRYDGARQHVPIEDAHAARQIAAEVEADLLVCVGGGSAIGLGKAIALRSRTPLIAVPTTFAGSEATNAWGMTRQGRKTTGVEDAVLPSSVVYDVDLVASLPADLVTSSGMNALAHCLDSLWAPGADPINEVLAVEAMRALSQGLVQFTANPGADPGADHGADADGLQQLQQGAYLAGAAFASAGSGLHHRICHVLGGTYNLPHAQTHAVVLPHVLAFNLEAAPAAGARIAAALGGADALHGLMQLGARVDAPRALKDLGMLERDLEAAAHRIHAVVPPSNPRSMDRRDAARLLRAAWSGDDPAQLRHPL</sequence>
<dbReference type="Pfam" id="PF00465">
    <property type="entry name" value="Fe-ADH"/>
    <property type="match status" value="1"/>
</dbReference>
<evidence type="ECO:0000256" key="2">
    <source>
        <dbReference type="ARBA" id="ARBA00023002"/>
    </source>
</evidence>
<dbReference type="PANTHER" id="PTHR11496:SF102">
    <property type="entry name" value="ALCOHOL DEHYDROGENASE 4"/>
    <property type="match status" value="1"/>
</dbReference>
<keyword evidence="7" id="KW-1185">Reference proteome</keyword>
<keyword evidence="3" id="KW-0520">NAD</keyword>
<comment type="similarity">
    <text evidence="1">Belongs to the iron-containing alcohol dehydrogenase family.</text>
</comment>
<gene>
    <name evidence="6" type="ORF">H4W27_002441</name>
</gene>
<protein>
    <submittedName>
        <fullName evidence="6">Alcohol dehydrogenase class IV</fullName>
    </submittedName>
</protein>
<dbReference type="InterPro" id="IPR001670">
    <property type="entry name" value="ADH_Fe/GldA"/>
</dbReference>
<dbReference type="RefSeq" id="WP_192596201.1">
    <property type="nucleotide sequence ID" value="NZ_BAAALJ010000013.1"/>
</dbReference>
<evidence type="ECO:0000313" key="6">
    <source>
        <dbReference type="EMBL" id="MBE1525323.1"/>
    </source>
</evidence>
<dbReference type="InterPro" id="IPR056798">
    <property type="entry name" value="ADH_Fe_C"/>
</dbReference>
<dbReference type="CDD" id="cd08177">
    <property type="entry name" value="MAR"/>
    <property type="match status" value="1"/>
</dbReference>
<dbReference type="Proteomes" id="UP000643525">
    <property type="component" value="Unassembled WGS sequence"/>
</dbReference>
<organism evidence="6 7">
    <name type="scientific">Nesterenkonia lutea</name>
    <dbReference type="NCBI Taxonomy" id="272919"/>
    <lineage>
        <taxon>Bacteria</taxon>
        <taxon>Bacillati</taxon>
        <taxon>Actinomycetota</taxon>
        <taxon>Actinomycetes</taxon>
        <taxon>Micrococcales</taxon>
        <taxon>Micrococcaceae</taxon>
        <taxon>Nesterenkonia</taxon>
    </lineage>
</organism>
<dbReference type="Pfam" id="PF25137">
    <property type="entry name" value="ADH_Fe_C"/>
    <property type="match status" value="1"/>
</dbReference>